<evidence type="ECO:0000256" key="10">
    <source>
        <dbReference type="ARBA" id="ARBA00023012"/>
    </source>
</evidence>
<sequence length="376" mass="40111">MNRLGIRTRLTVLYGVLFLLGGTILLGVTYFLVRENIHQRGAGTAADLPAEIKIGNVAVNEFVQQLAARQARIEQDTLDALITQGSIALGAVTVIGVGFGWLMAERALRPVGRITETARRVAGGSLHERIALQGPADEIKELADTFDSMLERLDGAFDGQRRFVASASHELRTPLTINRTLIEVALGRPSPPPELVHLGETLLAVNARHERLIDGLLTLVASEQALTVHETVDLAEIARHVTAGVATDVSPGAAPTVGDPVLLERVVQNLVDNALAYNVEGGDVWVRTRTAGASAELVVENTGPVIPAYEVPRLFEPFRRLRGRTGSAQGTGLGLSIVRSVAVAHGGRVDARPRDGGGLIVTVTLPTHKLTDRSVV</sequence>
<reference evidence="15 16" key="1">
    <citation type="journal article" date="2019" name="Int. J. Syst. Evol. Microbiol.">
        <title>The Global Catalogue of Microorganisms (GCM) 10K type strain sequencing project: providing services to taxonomists for standard genome sequencing and annotation.</title>
        <authorList>
            <consortium name="The Broad Institute Genomics Platform"/>
            <consortium name="The Broad Institute Genome Sequencing Center for Infectious Disease"/>
            <person name="Wu L."/>
            <person name="Ma J."/>
        </authorList>
    </citation>
    <scope>NUCLEOTIDE SEQUENCE [LARGE SCALE GENOMIC DNA]</scope>
    <source>
        <strain evidence="15 16">JCM 15933</strain>
    </source>
</reference>
<gene>
    <name evidence="15" type="ORF">GCM10009827_017750</name>
</gene>
<evidence type="ECO:0000313" key="15">
    <source>
        <dbReference type="EMBL" id="GAA1504842.1"/>
    </source>
</evidence>
<proteinExistence type="predicted"/>
<dbReference type="Gene3D" id="1.10.287.130">
    <property type="match status" value="1"/>
</dbReference>
<evidence type="ECO:0000256" key="11">
    <source>
        <dbReference type="ARBA" id="ARBA00023136"/>
    </source>
</evidence>
<evidence type="ECO:0000313" key="16">
    <source>
        <dbReference type="Proteomes" id="UP001501470"/>
    </source>
</evidence>
<evidence type="ECO:0000256" key="7">
    <source>
        <dbReference type="ARBA" id="ARBA00022692"/>
    </source>
</evidence>
<dbReference type="InterPro" id="IPR004358">
    <property type="entry name" value="Sig_transdc_His_kin-like_C"/>
</dbReference>
<evidence type="ECO:0000256" key="1">
    <source>
        <dbReference type="ARBA" id="ARBA00000085"/>
    </source>
</evidence>
<name>A0ABN1ZUP1_9ACTN</name>
<dbReference type="EMBL" id="BAAAQD010000002">
    <property type="protein sequence ID" value="GAA1504842.1"/>
    <property type="molecule type" value="Genomic_DNA"/>
</dbReference>
<dbReference type="PROSITE" id="PS50885">
    <property type="entry name" value="HAMP"/>
    <property type="match status" value="1"/>
</dbReference>
<dbReference type="PANTHER" id="PTHR45436">
    <property type="entry name" value="SENSOR HISTIDINE KINASE YKOH"/>
    <property type="match status" value="1"/>
</dbReference>
<dbReference type="InterPro" id="IPR003594">
    <property type="entry name" value="HATPase_dom"/>
</dbReference>
<keyword evidence="5" id="KW-0597">Phosphoprotein</keyword>
<feature type="transmembrane region" description="Helical" evidence="12">
    <location>
        <begin position="12"/>
        <end position="33"/>
    </location>
</feature>
<comment type="subcellular location">
    <subcellularLocation>
        <location evidence="3">Cell membrane</location>
    </subcellularLocation>
    <subcellularLocation>
        <location evidence="2">Membrane</location>
        <topology evidence="2">Multi-pass membrane protein</topology>
    </subcellularLocation>
</comment>
<evidence type="ECO:0000256" key="4">
    <source>
        <dbReference type="ARBA" id="ARBA00012438"/>
    </source>
</evidence>
<dbReference type="Gene3D" id="6.10.340.10">
    <property type="match status" value="1"/>
</dbReference>
<accession>A0ABN1ZUP1</accession>
<comment type="catalytic activity">
    <reaction evidence="1">
        <text>ATP + protein L-histidine = ADP + protein N-phospho-L-histidine.</text>
        <dbReference type="EC" id="2.7.13.3"/>
    </reaction>
</comment>
<dbReference type="CDD" id="cd00082">
    <property type="entry name" value="HisKA"/>
    <property type="match status" value="1"/>
</dbReference>
<dbReference type="InterPro" id="IPR003661">
    <property type="entry name" value="HisK_dim/P_dom"/>
</dbReference>
<dbReference type="Pfam" id="PF00672">
    <property type="entry name" value="HAMP"/>
    <property type="match status" value="1"/>
</dbReference>
<dbReference type="EC" id="2.7.13.3" evidence="4"/>
<evidence type="ECO:0000256" key="9">
    <source>
        <dbReference type="ARBA" id="ARBA00022989"/>
    </source>
</evidence>
<evidence type="ECO:0000256" key="5">
    <source>
        <dbReference type="ARBA" id="ARBA00022553"/>
    </source>
</evidence>
<dbReference type="PRINTS" id="PR00344">
    <property type="entry name" value="BCTRLSENSOR"/>
</dbReference>
<dbReference type="PANTHER" id="PTHR45436:SF15">
    <property type="entry name" value="SENSOR HISTIDINE KINASE CUSS"/>
    <property type="match status" value="1"/>
</dbReference>
<keyword evidence="9 12" id="KW-1133">Transmembrane helix</keyword>
<dbReference type="InterPro" id="IPR036097">
    <property type="entry name" value="HisK_dim/P_sf"/>
</dbReference>
<dbReference type="Proteomes" id="UP001501470">
    <property type="component" value="Unassembled WGS sequence"/>
</dbReference>
<dbReference type="Pfam" id="PF02518">
    <property type="entry name" value="HATPase_c"/>
    <property type="match status" value="1"/>
</dbReference>
<evidence type="ECO:0000256" key="3">
    <source>
        <dbReference type="ARBA" id="ARBA00004236"/>
    </source>
</evidence>
<keyword evidence="16" id="KW-1185">Reference proteome</keyword>
<keyword evidence="11 12" id="KW-0472">Membrane</keyword>
<organism evidence="15 16">
    <name type="scientific">Dactylosporangium maewongense</name>
    <dbReference type="NCBI Taxonomy" id="634393"/>
    <lineage>
        <taxon>Bacteria</taxon>
        <taxon>Bacillati</taxon>
        <taxon>Actinomycetota</taxon>
        <taxon>Actinomycetes</taxon>
        <taxon>Micromonosporales</taxon>
        <taxon>Micromonosporaceae</taxon>
        <taxon>Dactylosporangium</taxon>
    </lineage>
</organism>
<dbReference type="SMART" id="SM00388">
    <property type="entry name" value="HisKA"/>
    <property type="match status" value="1"/>
</dbReference>
<dbReference type="GO" id="GO:0016301">
    <property type="term" value="F:kinase activity"/>
    <property type="evidence" value="ECO:0007669"/>
    <property type="project" value="UniProtKB-KW"/>
</dbReference>
<keyword evidence="7 12" id="KW-0812">Transmembrane</keyword>
<evidence type="ECO:0000256" key="12">
    <source>
        <dbReference type="SAM" id="Phobius"/>
    </source>
</evidence>
<protein>
    <recommendedName>
        <fullName evidence="4">histidine kinase</fullName>
        <ecNumber evidence="4">2.7.13.3</ecNumber>
    </recommendedName>
</protein>
<dbReference type="InterPro" id="IPR036890">
    <property type="entry name" value="HATPase_C_sf"/>
</dbReference>
<dbReference type="SUPFAM" id="SSF55874">
    <property type="entry name" value="ATPase domain of HSP90 chaperone/DNA topoisomerase II/histidine kinase"/>
    <property type="match status" value="1"/>
</dbReference>
<feature type="transmembrane region" description="Helical" evidence="12">
    <location>
        <begin position="81"/>
        <end position="104"/>
    </location>
</feature>
<dbReference type="Gene3D" id="3.30.565.10">
    <property type="entry name" value="Histidine kinase-like ATPase, C-terminal domain"/>
    <property type="match status" value="1"/>
</dbReference>
<dbReference type="SMART" id="SM00304">
    <property type="entry name" value="HAMP"/>
    <property type="match status" value="1"/>
</dbReference>
<dbReference type="SMART" id="SM00387">
    <property type="entry name" value="HATPase_c"/>
    <property type="match status" value="1"/>
</dbReference>
<feature type="domain" description="Histidine kinase" evidence="13">
    <location>
        <begin position="166"/>
        <end position="369"/>
    </location>
</feature>
<evidence type="ECO:0000256" key="2">
    <source>
        <dbReference type="ARBA" id="ARBA00004141"/>
    </source>
</evidence>
<evidence type="ECO:0000259" key="14">
    <source>
        <dbReference type="PROSITE" id="PS50885"/>
    </source>
</evidence>
<dbReference type="Pfam" id="PF00512">
    <property type="entry name" value="HisKA"/>
    <property type="match status" value="1"/>
</dbReference>
<dbReference type="RefSeq" id="WP_344501295.1">
    <property type="nucleotide sequence ID" value="NZ_BAAAQD010000002.1"/>
</dbReference>
<keyword evidence="6" id="KW-0808">Transferase</keyword>
<keyword evidence="8 15" id="KW-0418">Kinase</keyword>
<dbReference type="CDD" id="cd06225">
    <property type="entry name" value="HAMP"/>
    <property type="match status" value="1"/>
</dbReference>
<evidence type="ECO:0000256" key="8">
    <source>
        <dbReference type="ARBA" id="ARBA00022777"/>
    </source>
</evidence>
<dbReference type="SUPFAM" id="SSF158472">
    <property type="entry name" value="HAMP domain-like"/>
    <property type="match status" value="1"/>
</dbReference>
<dbReference type="PROSITE" id="PS50109">
    <property type="entry name" value="HIS_KIN"/>
    <property type="match status" value="1"/>
</dbReference>
<feature type="domain" description="HAMP" evidence="14">
    <location>
        <begin position="105"/>
        <end position="158"/>
    </location>
</feature>
<evidence type="ECO:0000259" key="13">
    <source>
        <dbReference type="PROSITE" id="PS50109"/>
    </source>
</evidence>
<dbReference type="SUPFAM" id="SSF47384">
    <property type="entry name" value="Homodimeric domain of signal transducing histidine kinase"/>
    <property type="match status" value="1"/>
</dbReference>
<keyword evidence="10" id="KW-0902">Two-component regulatory system</keyword>
<dbReference type="InterPro" id="IPR005467">
    <property type="entry name" value="His_kinase_dom"/>
</dbReference>
<dbReference type="CDD" id="cd00075">
    <property type="entry name" value="HATPase"/>
    <property type="match status" value="1"/>
</dbReference>
<dbReference type="InterPro" id="IPR050428">
    <property type="entry name" value="TCS_sensor_his_kinase"/>
</dbReference>
<comment type="caution">
    <text evidence="15">The sequence shown here is derived from an EMBL/GenBank/DDBJ whole genome shotgun (WGS) entry which is preliminary data.</text>
</comment>
<dbReference type="InterPro" id="IPR003660">
    <property type="entry name" value="HAMP_dom"/>
</dbReference>
<evidence type="ECO:0000256" key="6">
    <source>
        <dbReference type="ARBA" id="ARBA00022679"/>
    </source>
</evidence>